<dbReference type="Proteomes" id="UP000009149">
    <property type="component" value="Chromosome"/>
</dbReference>
<organism evidence="1 2">
    <name type="scientific">Methylacidiphilum infernorum (isolate V4)</name>
    <name type="common">Methylokorus infernorum (strain V4)</name>
    <dbReference type="NCBI Taxonomy" id="481448"/>
    <lineage>
        <taxon>Bacteria</taxon>
        <taxon>Pseudomonadati</taxon>
        <taxon>Verrucomicrobiota</taxon>
        <taxon>Methylacidiphilae</taxon>
        <taxon>Methylacidiphilales</taxon>
        <taxon>Methylacidiphilaceae</taxon>
        <taxon>Methylacidiphilum (ex Ratnadevi et al. 2023)</taxon>
    </lineage>
</organism>
<protein>
    <submittedName>
        <fullName evidence="1">Uncharacterized protein</fullName>
    </submittedName>
</protein>
<dbReference type="AlphaFoldDB" id="B3DW32"/>
<reference evidence="1 2" key="1">
    <citation type="journal article" date="2008" name="Biol. Direct">
        <title>Complete genome sequence of the extremely acidophilic methanotroph isolate V4, Methylacidiphilum infernorum, a representative of the bacterial phylum Verrucomicrobia.</title>
        <authorList>
            <person name="Hou S."/>
            <person name="Makarova K.S."/>
            <person name="Saw J.H."/>
            <person name="Senin P."/>
            <person name="Ly B.V."/>
            <person name="Zhou Z."/>
            <person name="Ren Y."/>
            <person name="Wang J."/>
            <person name="Galperin M.Y."/>
            <person name="Omelchenko M.V."/>
            <person name="Wolf Y.I."/>
            <person name="Yutin N."/>
            <person name="Koonin E.V."/>
            <person name="Stott M.B."/>
            <person name="Mountain B.W."/>
            <person name="Crowe M.A."/>
            <person name="Smirnova A.V."/>
            <person name="Dunfield P.F."/>
            <person name="Feng L."/>
            <person name="Wang L."/>
            <person name="Alam M."/>
        </authorList>
    </citation>
    <scope>NUCLEOTIDE SEQUENCE [LARGE SCALE GENOMIC DNA]</scope>
    <source>
        <strain evidence="2">Isolate V4</strain>
    </source>
</reference>
<accession>B3DW32</accession>
<gene>
    <name evidence="1" type="ordered locus">Minf_1481</name>
</gene>
<dbReference type="HOGENOM" id="CLU_3170121_0_0_0"/>
<name>B3DW32_METI4</name>
<dbReference type="EMBL" id="CP000975">
    <property type="protein sequence ID" value="ACD83535.1"/>
    <property type="molecule type" value="Genomic_DNA"/>
</dbReference>
<evidence type="ECO:0000313" key="2">
    <source>
        <dbReference type="Proteomes" id="UP000009149"/>
    </source>
</evidence>
<sequence length="47" mass="5656">MLSFLPLLMNRSFGFHSLSRSLDRLYNILRNRIFQNKRKALSLARLF</sequence>
<dbReference type="KEGG" id="min:Minf_1481"/>
<proteinExistence type="predicted"/>
<evidence type="ECO:0000313" key="1">
    <source>
        <dbReference type="EMBL" id="ACD83535.1"/>
    </source>
</evidence>